<dbReference type="GO" id="GO:0005737">
    <property type="term" value="C:cytoplasm"/>
    <property type="evidence" value="ECO:0007669"/>
    <property type="project" value="TreeGrafter"/>
</dbReference>
<name>A0A3G2S2Q9_MALR7</name>
<accession>A0A3G2S2Q9</accession>
<dbReference type="PROSITE" id="PS00636">
    <property type="entry name" value="DNAJ_1"/>
    <property type="match status" value="1"/>
</dbReference>
<organism evidence="5 6">
    <name type="scientific">Malassezia restricta (strain ATCC 96810 / NBRC 103918 / CBS 7877)</name>
    <name type="common">Seborrheic dermatitis infection agent</name>
    <dbReference type="NCBI Taxonomy" id="425264"/>
    <lineage>
        <taxon>Eukaryota</taxon>
        <taxon>Fungi</taxon>
        <taxon>Dikarya</taxon>
        <taxon>Basidiomycota</taxon>
        <taxon>Ustilaginomycotina</taxon>
        <taxon>Malasseziomycetes</taxon>
        <taxon>Malasseziales</taxon>
        <taxon>Malasseziaceae</taxon>
        <taxon>Malassezia</taxon>
    </lineage>
</organism>
<dbReference type="EMBL" id="CP033148">
    <property type="protein sequence ID" value="AYO41709.1"/>
    <property type="molecule type" value="Genomic_DNA"/>
</dbReference>
<dbReference type="STRING" id="425264.A0A3G2S2Q9"/>
<keyword evidence="3" id="KW-0812">Transmembrane</keyword>
<evidence type="ECO:0000313" key="5">
    <source>
        <dbReference type="EMBL" id="AYO41709.1"/>
    </source>
</evidence>
<dbReference type="InterPro" id="IPR036869">
    <property type="entry name" value="J_dom_sf"/>
</dbReference>
<dbReference type="Gene3D" id="1.10.287.110">
    <property type="entry name" value="DnaJ domain"/>
    <property type="match status" value="1"/>
</dbReference>
<dbReference type="PRINTS" id="PR00625">
    <property type="entry name" value="JDOMAIN"/>
</dbReference>
<evidence type="ECO:0000259" key="4">
    <source>
        <dbReference type="PROSITE" id="PS50076"/>
    </source>
</evidence>
<dbReference type="AlphaFoldDB" id="A0A3G2S2Q9"/>
<evidence type="ECO:0000256" key="2">
    <source>
        <dbReference type="SAM" id="Coils"/>
    </source>
</evidence>
<dbReference type="PANTHER" id="PTHR43096">
    <property type="entry name" value="DNAJ HOMOLOG 1, MITOCHONDRIAL-RELATED"/>
    <property type="match status" value="1"/>
</dbReference>
<keyword evidence="3" id="KW-1133">Transmembrane helix</keyword>
<evidence type="ECO:0000256" key="1">
    <source>
        <dbReference type="ARBA" id="ARBA00023186"/>
    </source>
</evidence>
<dbReference type="Proteomes" id="UP000269793">
    <property type="component" value="Chromosome I"/>
</dbReference>
<dbReference type="GO" id="GO:0051082">
    <property type="term" value="F:unfolded protein binding"/>
    <property type="evidence" value="ECO:0007669"/>
    <property type="project" value="TreeGrafter"/>
</dbReference>
<evidence type="ECO:0000256" key="3">
    <source>
        <dbReference type="SAM" id="Phobius"/>
    </source>
</evidence>
<dbReference type="InterPro" id="IPR001623">
    <property type="entry name" value="DnaJ_domain"/>
</dbReference>
<gene>
    <name evidence="5" type="primary">dnaJ_1</name>
    <name evidence="5" type="ORF">DNF11_0759</name>
</gene>
<keyword evidence="3" id="KW-0472">Membrane</keyword>
<feature type="transmembrane region" description="Helical" evidence="3">
    <location>
        <begin position="359"/>
        <end position="381"/>
    </location>
</feature>
<protein>
    <submittedName>
        <fullName evidence="5">Chaperone protein DnaJ</fullName>
    </submittedName>
</protein>
<feature type="coiled-coil region" evidence="2">
    <location>
        <begin position="59"/>
        <end position="98"/>
    </location>
</feature>
<feature type="domain" description="J" evidence="4">
    <location>
        <begin position="208"/>
        <end position="279"/>
    </location>
</feature>
<dbReference type="CDD" id="cd06257">
    <property type="entry name" value="DnaJ"/>
    <property type="match status" value="1"/>
</dbReference>
<dbReference type="VEuPathDB" id="FungiDB:DNF11_0759"/>
<dbReference type="OrthoDB" id="445556at2759"/>
<keyword evidence="2" id="KW-0175">Coiled coil</keyword>
<evidence type="ECO:0000313" key="6">
    <source>
        <dbReference type="Proteomes" id="UP000269793"/>
    </source>
</evidence>
<dbReference type="SUPFAM" id="SSF46565">
    <property type="entry name" value="Chaperone J-domain"/>
    <property type="match status" value="1"/>
</dbReference>
<keyword evidence="1" id="KW-0143">Chaperone</keyword>
<proteinExistence type="predicted"/>
<dbReference type="PANTHER" id="PTHR43096:SF52">
    <property type="entry name" value="DNAJ HOMOLOG 1, MITOCHONDRIAL-RELATED"/>
    <property type="match status" value="1"/>
</dbReference>
<dbReference type="PROSITE" id="PS50076">
    <property type="entry name" value="DNAJ_2"/>
    <property type="match status" value="1"/>
</dbReference>
<dbReference type="SMART" id="SM00271">
    <property type="entry name" value="DnaJ"/>
    <property type="match status" value="1"/>
</dbReference>
<keyword evidence="6" id="KW-1185">Reference proteome</keyword>
<dbReference type="InterPro" id="IPR018253">
    <property type="entry name" value="DnaJ_domain_CS"/>
</dbReference>
<reference evidence="5 6" key="1">
    <citation type="submission" date="2018-10" db="EMBL/GenBank/DDBJ databases">
        <title>Complete genome sequence of Malassezia restricta CBS 7877.</title>
        <authorList>
            <person name="Morand S.C."/>
            <person name="Bertignac M."/>
            <person name="Iltis A."/>
            <person name="Kolder I."/>
            <person name="Pirovano W."/>
            <person name="Jourdain R."/>
            <person name="Clavaud C."/>
        </authorList>
    </citation>
    <scope>NUCLEOTIDE SEQUENCE [LARGE SCALE GENOMIC DNA]</scope>
    <source>
        <strain evidence="5 6">CBS 7877</strain>
    </source>
</reference>
<dbReference type="GO" id="GO:0042026">
    <property type="term" value="P:protein refolding"/>
    <property type="evidence" value="ECO:0007669"/>
    <property type="project" value="TreeGrafter"/>
</dbReference>
<sequence>MKDVFEAFSKRERAMEMRIDALCFEAEKSLNELEHNENLSKSSMNGTNPLLGIRLLQQVDLLDKENQDLTKRINELMLASSDQHIQELKREIEVDEEEHHHDYDLTMDSNAQVWMLSQSMVEGEGKPFKCILSSSLSQEKNNTHESVLHQSAMLDRNASTLAAGNARNRSILGTGFSKRSIGTLRHFSSTSSTCFHKTLYHYATLESSPYDVLHIPKKATRSEIKSSYYALVKELHPDTASPNLSDKEKNARLEKFRTAVQAYELLMDNKKRSLYDQFGVGWADHGRSRSATFRPRSDDDFEHWQMWTEILRRAKHRHGASWQRMAQNPYYQYHFYGYTRMTPEDMKKQREATPLNQKIFVTLFVFTSILTVIQIGGLRAYGTRDSNIAIRHNAEIAQNLENARQVARSEEGLQRQRQMLERAREHKRAREEYMLDALPTSSQISP</sequence>
<dbReference type="Pfam" id="PF00226">
    <property type="entry name" value="DnaJ"/>
    <property type="match status" value="1"/>
</dbReference>